<sequence>MAFSKQAKEFTDFNAKINSTGLNTTTILSGTLLEGAGVLITPIGSSTATNGIAYIHKVLPTIAEKSLDAPGWHDLTLTRQLGFPLRLIGVPSAKGEKELRNVQLEQLGLQTDPEQPGFGYSIFYGPQSQGTVMIMRTDGEKLHANSAVNNPVFDALHAKHLEVVLRYICEDLKEMQGVQKRWQKLEGLDSEEMVRRLLTPKALVAGFERIKGQEMEKGGEEARTVWEGVNCPVKVG</sequence>
<dbReference type="AlphaFoldDB" id="A0AAN7ZW78"/>
<dbReference type="EMBL" id="JAVRQU010000002">
    <property type="protein sequence ID" value="KAK5706915.1"/>
    <property type="molecule type" value="Genomic_DNA"/>
</dbReference>
<protein>
    <submittedName>
        <fullName evidence="1">Uncharacterized protein</fullName>
    </submittedName>
</protein>
<dbReference type="Proteomes" id="UP001310594">
    <property type="component" value="Unassembled WGS sequence"/>
</dbReference>
<organism evidence="1 2">
    <name type="scientific">Elasticomyces elasticus</name>
    <dbReference type="NCBI Taxonomy" id="574655"/>
    <lineage>
        <taxon>Eukaryota</taxon>
        <taxon>Fungi</taxon>
        <taxon>Dikarya</taxon>
        <taxon>Ascomycota</taxon>
        <taxon>Pezizomycotina</taxon>
        <taxon>Dothideomycetes</taxon>
        <taxon>Dothideomycetidae</taxon>
        <taxon>Mycosphaerellales</taxon>
        <taxon>Teratosphaeriaceae</taxon>
        <taxon>Elasticomyces</taxon>
    </lineage>
</organism>
<comment type="caution">
    <text evidence="1">The sequence shown here is derived from an EMBL/GenBank/DDBJ whole genome shotgun (WGS) entry which is preliminary data.</text>
</comment>
<name>A0AAN7ZW78_9PEZI</name>
<evidence type="ECO:0000313" key="1">
    <source>
        <dbReference type="EMBL" id="KAK5706915.1"/>
    </source>
</evidence>
<accession>A0AAN7ZW78</accession>
<reference evidence="1" key="1">
    <citation type="submission" date="2023-08" db="EMBL/GenBank/DDBJ databases">
        <title>Black Yeasts Isolated from many extreme environments.</title>
        <authorList>
            <person name="Coleine C."/>
            <person name="Stajich J.E."/>
            <person name="Selbmann L."/>
        </authorList>
    </citation>
    <scope>NUCLEOTIDE SEQUENCE</scope>
    <source>
        <strain evidence="1">CCFEE 5810</strain>
    </source>
</reference>
<proteinExistence type="predicted"/>
<gene>
    <name evidence="1" type="ORF">LTR97_001907</name>
</gene>
<evidence type="ECO:0000313" key="2">
    <source>
        <dbReference type="Proteomes" id="UP001310594"/>
    </source>
</evidence>